<evidence type="ECO:0000256" key="1">
    <source>
        <dbReference type="SAM" id="MobiDB-lite"/>
    </source>
</evidence>
<protein>
    <recommendedName>
        <fullName evidence="5">DUF4359 domain-containing protein</fullName>
    </recommendedName>
</protein>
<accession>W2CZ07</accession>
<keyword evidence="2" id="KW-0812">Transmembrane</keyword>
<feature type="compositionally biased region" description="Low complexity" evidence="1">
    <location>
        <begin position="175"/>
        <end position="189"/>
    </location>
</feature>
<feature type="compositionally biased region" description="Acidic residues" evidence="1">
    <location>
        <begin position="213"/>
        <end position="224"/>
    </location>
</feature>
<evidence type="ECO:0000313" key="3">
    <source>
        <dbReference type="EMBL" id="ETK12405.1"/>
    </source>
</evidence>
<reference evidence="3 4" key="1">
    <citation type="submission" date="2013-11" db="EMBL/GenBank/DDBJ databases">
        <title>Single cell genomics of uncultured Tannerella BU063 (oral taxon 286).</title>
        <authorList>
            <person name="Beall C.J."/>
            <person name="Campbell A.G."/>
            <person name="Griffen A.L."/>
            <person name="Podar M."/>
            <person name="Leys E.J."/>
        </authorList>
    </citation>
    <scope>NUCLEOTIDE SEQUENCE [LARGE SCALE GENOMIC DNA]</scope>
    <source>
        <strain evidence="3">Cell 8/11</strain>
    </source>
</reference>
<feature type="region of interest" description="Disordered" evidence="1">
    <location>
        <begin position="1"/>
        <end position="21"/>
    </location>
</feature>
<feature type="region of interest" description="Disordered" evidence="1">
    <location>
        <begin position="175"/>
        <end position="233"/>
    </location>
</feature>
<evidence type="ECO:0000313" key="4">
    <source>
        <dbReference type="Proteomes" id="UP000034980"/>
    </source>
</evidence>
<feature type="transmembrane region" description="Helical" evidence="2">
    <location>
        <begin position="26"/>
        <end position="52"/>
    </location>
</feature>
<keyword evidence="2" id="KW-1133">Transmembrane helix</keyword>
<feature type="compositionally biased region" description="Basic and acidic residues" evidence="1">
    <location>
        <begin position="10"/>
        <end position="21"/>
    </location>
</feature>
<proteinExistence type="predicted"/>
<evidence type="ECO:0000256" key="2">
    <source>
        <dbReference type="SAM" id="Phobius"/>
    </source>
</evidence>
<dbReference type="AlphaFoldDB" id="W2CZ07"/>
<dbReference type="Proteomes" id="UP000034980">
    <property type="component" value="Unassembled WGS sequence"/>
</dbReference>
<feature type="compositionally biased region" description="Polar residues" evidence="1">
    <location>
        <begin position="199"/>
        <end position="212"/>
    </location>
</feature>
<keyword evidence="2" id="KW-0472">Membrane</keyword>
<organism evidence="3 4">
    <name type="scientific">Tannerella sp. oral taxon BU063 isolate Cell 8/11</name>
    <dbReference type="NCBI Taxonomy" id="1411915"/>
    <lineage>
        <taxon>Bacteria</taxon>
        <taxon>Pseudomonadati</taxon>
        <taxon>Bacteroidota</taxon>
        <taxon>Bacteroidia</taxon>
        <taxon>Bacteroidales</taxon>
        <taxon>Tannerellaceae</taxon>
        <taxon>Tannerella</taxon>
    </lineage>
</organism>
<name>W2CZ07_9BACT</name>
<evidence type="ECO:0008006" key="5">
    <source>
        <dbReference type="Google" id="ProtNLM"/>
    </source>
</evidence>
<sequence length="233" mass="26017">MNNPPPTPKSPEELAKEQKDKRDQKMVVGGCLTVFLVGLAGIILLVVLIAKWTVPDEEQHRRSIRKEVLECVDDKVDETLGFVGATLLSPFTSMAMKTDYVQSYLLDRFDQSNRIEYIRGTFTSEARIINRIYPEGETISFGFFGMVFPSFDWDDIAILTDAESKDIMKFFSDLTSSDPSSSGSSSSTPAQSPKRHQEQTSTPARPSRSETAVQEEELTTEENDQSTPASDTE</sequence>
<comment type="caution">
    <text evidence="3">The sequence shown here is derived from an EMBL/GenBank/DDBJ whole genome shotgun (WGS) entry which is preliminary data.</text>
</comment>
<dbReference type="EMBL" id="AYYF01001157">
    <property type="protein sequence ID" value="ETK12405.1"/>
    <property type="molecule type" value="Genomic_DNA"/>
</dbReference>
<gene>
    <name evidence="3" type="ORF">T235_09505</name>
</gene>
<dbReference type="PATRIC" id="fig|1411915.3.peg.971"/>